<name>A0A7K5V4K7_9CORV</name>
<dbReference type="EMBL" id="VYXC01004299">
    <property type="protein sequence ID" value="NWU23046.1"/>
    <property type="molecule type" value="Genomic_DNA"/>
</dbReference>
<evidence type="ECO:0000256" key="7">
    <source>
        <dbReference type="ARBA" id="ARBA00023136"/>
    </source>
</evidence>
<evidence type="ECO:0000313" key="11">
    <source>
        <dbReference type="Proteomes" id="UP000584415"/>
    </source>
</evidence>
<sequence length="286" mass="32089">MNTLREALDFCVRHQTVLGYSVVSLMTAASQHIFSSVVFKCPCNSGNMVYGSSFLLVPAFILLLLGYMVNGRMWRWLTHSCSREKEGSPLGTCAHFCQVLVPMTARALVAPLTWIAVALLGANFYECAASGSSLTKRLFCKDNETDCQEKLFKIPCDAELSAQISSDCLSLQAQSQLIGWFLIASIMTAALISKCVSRCRSPLSHLQLRFWKIYSKEEQEVFEMKAKEHATKLADKNTNCFFEATDSTRFPDGSKEQWQKFSLLCTFDSNEKYYNMIHEHASTKGG</sequence>
<proteinExistence type="inferred from homology"/>
<feature type="non-terminal residue" evidence="10">
    <location>
        <position position="286"/>
    </location>
</feature>
<keyword evidence="11" id="KW-1185">Reference proteome</keyword>
<keyword evidence="6" id="KW-0406">Ion transport</keyword>
<dbReference type="GO" id="GO:0005886">
    <property type="term" value="C:plasma membrane"/>
    <property type="evidence" value="ECO:0007669"/>
    <property type="project" value="TreeGrafter"/>
</dbReference>
<keyword evidence="5 9" id="KW-1133">Transmembrane helix</keyword>
<keyword evidence="7 9" id="KW-0472">Membrane</keyword>
<dbReference type="PANTHER" id="PTHR32261">
    <property type="entry name" value="CALCIUM HOMEOSTASIS MODULATOR PROTEIN"/>
    <property type="match status" value="1"/>
</dbReference>
<comment type="caution">
    <text evidence="10">The sequence shown here is derived from an EMBL/GenBank/DDBJ whole genome shotgun (WGS) entry which is preliminary data.</text>
</comment>
<feature type="transmembrane region" description="Helical" evidence="9">
    <location>
        <begin position="48"/>
        <end position="69"/>
    </location>
</feature>
<protein>
    <submittedName>
        <fullName evidence="10">CAHM6 protein</fullName>
    </submittedName>
</protein>
<evidence type="ECO:0000256" key="2">
    <source>
        <dbReference type="ARBA" id="ARBA00008497"/>
    </source>
</evidence>
<feature type="transmembrane region" description="Helical" evidence="9">
    <location>
        <begin position="177"/>
        <end position="196"/>
    </location>
</feature>
<evidence type="ECO:0000256" key="6">
    <source>
        <dbReference type="ARBA" id="ARBA00023065"/>
    </source>
</evidence>
<feature type="non-terminal residue" evidence="10">
    <location>
        <position position="1"/>
    </location>
</feature>
<dbReference type="GO" id="GO:1904669">
    <property type="term" value="P:ATP export"/>
    <property type="evidence" value="ECO:0007669"/>
    <property type="project" value="UniProtKB-ARBA"/>
</dbReference>
<dbReference type="AlphaFoldDB" id="A0A7K5V4K7"/>
<evidence type="ECO:0000313" key="10">
    <source>
        <dbReference type="EMBL" id="NWU23046.1"/>
    </source>
</evidence>
<dbReference type="GO" id="GO:0005261">
    <property type="term" value="F:monoatomic cation channel activity"/>
    <property type="evidence" value="ECO:0007669"/>
    <property type="project" value="TreeGrafter"/>
</dbReference>
<evidence type="ECO:0000256" key="8">
    <source>
        <dbReference type="ARBA" id="ARBA00023303"/>
    </source>
</evidence>
<evidence type="ECO:0000256" key="5">
    <source>
        <dbReference type="ARBA" id="ARBA00022989"/>
    </source>
</evidence>
<keyword evidence="8" id="KW-0407">Ion channel</keyword>
<dbReference type="InterPro" id="IPR029569">
    <property type="entry name" value="CALHM"/>
</dbReference>
<keyword evidence="4 9" id="KW-0812">Transmembrane</keyword>
<evidence type="ECO:0000256" key="3">
    <source>
        <dbReference type="ARBA" id="ARBA00022448"/>
    </source>
</evidence>
<dbReference type="PANTHER" id="PTHR32261:SF4">
    <property type="entry name" value="CALCIUM HOMEOSTASIS MODULATOR PROTEIN 6"/>
    <property type="match status" value="1"/>
</dbReference>
<accession>A0A7K5V4K7</accession>
<evidence type="ECO:0000256" key="4">
    <source>
        <dbReference type="ARBA" id="ARBA00022692"/>
    </source>
</evidence>
<dbReference type="Pfam" id="PF14798">
    <property type="entry name" value="Ca_hom_mod"/>
    <property type="match status" value="1"/>
</dbReference>
<comment type="subcellular location">
    <subcellularLocation>
        <location evidence="1">Membrane</location>
        <topology evidence="1">Multi-pass membrane protein</topology>
    </subcellularLocation>
</comment>
<dbReference type="Proteomes" id="UP000584415">
    <property type="component" value="Unassembled WGS sequence"/>
</dbReference>
<evidence type="ECO:0000256" key="1">
    <source>
        <dbReference type="ARBA" id="ARBA00004141"/>
    </source>
</evidence>
<evidence type="ECO:0000256" key="9">
    <source>
        <dbReference type="SAM" id="Phobius"/>
    </source>
</evidence>
<keyword evidence="3" id="KW-0813">Transport</keyword>
<reference evidence="10 11" key="1">
    <citation type="submission" date="2019-09" db="EMBL/GenBank/DDBJ databases">
        <title>Bird 10,000 Genomes (B10K) Project - Family phase.</title>
        <authorList>
            <person name="Zhang G."/>
        </authorList>
    </citation>
    <scope>NUCLEOTIDE SEQUENCE [LARGE SCALE GENOMIC DNA]</scope>
    <source>
        <strain evidence="10">B10K-DU-001-71</strain>
        <tissue evidence="10">Muscle</tissue>
    </source>
</reference>
<feature type="transmembrane region" description="Helical" evidence="9">
    <location>
        <begin position="107"/>
        <end position="125"/>
    </location>
</feature>
<gene>
    <name evidence="10" type="primary">Calhm6</name>
    <name evidence="10" type="ORF">DYACAS_R12780</name>
</gene>
<organism evidence="10 11">
    <name type="scientific">Platysteira castanea</name>
    <dbReference type="NCBI Taxonomy" id="1160851"/>
    <lineage>
        <taxon>Eukaryota</taxon>
        <taxon>Metazoa</taxon>
        <taxon>Chordata</taxon>
        <taxon>Craniata</taxon>
        <taxon>Vertebrata</taxon>
        <taxon>Euteleostomi</taxon>
        <taxon>Archelosauria</taxon>
        <taxon>Archosauria</taxon>
        <taxon>Dinosauria</taxon>
        <taxon>Saurischia</taxon>
        <taxon>Theropoda</taxon>
        <taxon>Coelurosauria</taxon>
        <taxon>Aves</taxon>
        <taxon>Neognathae</taxon>
        <taxon>Neoaves</taxon>
        <taxon>Telluraves</taxon>
        <taxon>Australaves</taxon>
        <taxon>Passeriformes</taxon>
        <taxon>Corvoidea</taxon>
        <taxon>Platysteiridae</taxon>
        <taxon>Platysteira</taxon>
    </lineage>
</organism>
<comment type="similarity">
    <text evidence="2">Belongs to the CALHM family.</text>
</comment>